<dbReference type="Proteomes" id="UP000266152">
    <property type="component" value="Unassembled WGS sequence"/>
</dbReference>
<dbReference type="EMBL" id="PXOF01000067">
    <property type="protein sequence ID" value="RGP68679.1"/>
    <property type="molecule type" value="Genomic_DNA"/>
</dbReference>
<evidence type="ECO:0000256" key="4">
    <source>
        <dbReference type="ARBA" id="ARBA00023002"/>
    </source>
</evidence>
<dbReference type="GO" id="GO:0050660">
    <property type="term" value="F:flavin adenine dinucleotide binding"/>
    <property type="evidence" value="ECO:0007669"/>
    <property type="project" value="InterPro"/>
</dbReference>
<dbReference type="Gene3D" id="3.30.465.10">
    <property type="match status" value="1"/>
</dbReference>
<dbReference type="PANTHER" id="PTHR42973">
    <property type="entry name" value="BINDING OXIDOREDUCTASE, PUTATIVE (AFU_ORTHOLOGUE AFUA_1G17690)-RELATED"/>
    <property type="match status" value="1"/>
</dbReference>
<feature type="domain" description="FAD linked oxidase N-terminal" evidence="5">
    <location>
        <begin position="1"/>
        <end position="85"/>
    </location>
</feature>
<keyword evidence="3" id="KW-0274">FAD</keyword>
<comment type="caution">
    <text evidence="6">The sequence shown here is derived from an EMBL/GenBank/DDBJ whole genome shotgun (WGS) entry which is preliminary data.</text>
</comment>
<dbReference type="InterPro" id="IPR050416">
    <property type="entry name" value="FAD-linked_Oxidoreductase"/>
</dbReference>
<dbReference type="InterPro" id="IPR036318">
    <property type="entry name" value="FAD-bd_PCMH-like_sf"/>
</dbReference>
<dbReference type="AlphaFoldDB" id="A0A395S9D8"/>
<gene>
    <name evidence="6" type="ORF">FSPOR_5149</name>
</gene>
<organism evidence="6 7">
    <name type="scientific">Fusarium sporotrichioides</name>
    <dbReference type="NCBI Taxonomy" id="5514"/>
    <lineage>
        <taxon>Eukaryota</taxon>
        <taxon>Fungi</taxon>
        <taxon>Dikarya</taxon>
        <taxon>Ascomycota</taxon>
        <taxon>Pezizomycotina</taxon>
        <taxon>Sordariomycetes</taxon>
        <taxon>Hypocreomycetidae</taxon>
        <taxon>Hypocreales</taxon>
        <taxon>Nectriaceae</taxon>
        <taxon>Fusarium</taxon>
    </lineage>
</organism>
<evidence type="ECO:0000313" key="6">
    <source>
        <dbReference type="EMBL" id="RGP68679.1"/>
    </source>
</evidence>
<dbReference type="PANTHER" id="PTHR42973:SF13">
    <property type="entry name" value="FAD-BINDING PCMH-TYPE DOMAIN-CONTAINING PROTEIN"/>
    <property type="match status" value="1"/>
</dbReference>
<dbReference type="Pfam" id="PF01565">
    <property type="entry name" value="FAD_binding_4"/>
    <property type="match status" value="1"/>
</dbReference>
<dbReference type="GO" id="GO:0016491">
    <property type="term" value="F:oxidoreductase activity"/>
    <property type="evidence" value="ECO:0007669"/>
    <property type="project" value="UniProtKB-KW"/>
</dbReference>
<proteinExistence type="inferred from homology"/>
<protein>
    <submittedName>
        <fullName evidence="6">FAD binding domain-containing</fullName>
    </submittedName>
</protein>
<evidence type="ECO:0000256" key="2">
    <source>
        <dbReference type="ARBA" id="ARBA00022630"/>
    </source>
</evidence>
<evidence type="ECO:0000256" key="1">
    <source>
        <dbReference type="ARBA" id="ARBA00005466"/>
    </source>
</evidence>
<evidence type="ECO:0000259" key="5">
    <source>
        <dbReference type="Pfam" id="PF01565"/>
    </source>
</evidence>
<name>A0A395S9D8_FUSSP</name>
<comment type="similarity">
    <text evidence="1">Belongs to the oxygen-dependent FAD-linked oxidoreductase family.</text>
</comment>
<dbReference type="SUPFAM" id="SSF56176">
    <property type="entry name" value="FAD-binding/transporter-associated domain-like"/>
    <property type="match status" value="1"/>
</dbReference>
<sequence>MNQTSYDTKTKVASIEPGSNWGRVYEALDKYRVAAVGGRASPFGVGSFITGGGGGYSFHSNVRVFSCNQVVNFEVVLADGRILNANKNENPDLWKSPEGDFNKILLVLRVVESNQIWAGFIFFEPSQRDVVFEKYIDFVEENDSDPTSQLIVSFQWDGEQYNLVSVVSNSDAVESSASFSGPLRVPSISNTTAKGNTADVVPQFTGSTPLGLYANWMTETISNDIRIIGFIYEKFRDCVEKMRAAAPNSKFNVLVQLQPFTTFIVKQGQESGGGILGLDSIVADGSTINWLIAVTADAKEVQNIINPLRQEFKAVFDSYATELGINEEWFYLNYAIGDQDPISHYEFKIPK</sequence>
<keyword evidence="7" id="KW-1185">Reference proteome</keyword>
<evidence type="ECO:0000313" key="7">
    <source>
        <dbReference type="Proteomes" id="UP000266152"/>
    </source>
</evidence>
<evidence type="ECO:0000256" key="3">
    <source>
        <dbReference type="ARBA" id="ARBA00022827"/>
    </source>
</evidence>
<dbReference type="InterPro" id="IPR016169">
    <property type="entry name" value="FAD-bd_PCMH_sub2"/>
</dbReference>
<reference evidence="6 7" key="1">
    <citation type="journal article" date="2018" name="PLoS Pathog.">
        <title>Evolution of structural diversity of trichothecenes, a family of toxins produced by plant pathogenic and entomopathogenic fungi.</title>
        <authorList>
            <person name="Proctor R.H."/>
            <person name="McCormick S.P."/>
            <person name="Kim H.S."/>
            <person name="Cardoza R.E."/>
            <person name="Stanley A.M."/>
            <person name="Lindo L."/>
            <person name="Kelly A."/>
            <person name="Brown D.W."/>
            <person name="Lee T."/>
            <person name="Vaughan M.M."/>
            <person name="Alexander N.J."/>
            <person name="Busman M."/>
            <person name="Gutierrez S."/>
        </authorList>
    </citation>
    <scope>NUCLEOTIDE SEQUENCE [LARGE SCALE GENOMIC DNA]</scope>
    <source>
        <strain evidence="6 7">NRRL 3299</strain>
    </source>
</reference>
<accession>A0A395S9D8</accession>
<keyword evidence="4" id="KW-0560">Oxidoreductase</keyword>
<keyword evidence="2" id="KW-0285">Flavoprotein</keyword>
<dbReference type="STRING" id="5514.A0A395S9D8"/>
<dbReference type="InterPro" id="IPR006094">
    <property type="entry name" value="Oxid_FAD_bind_N"/>
</dbReference>